<dbReference type="InterPro" id="IPR017853">
    <property type="entry name" value="GH"/>
</dbReference>
<organism evidence="4 5">
    <name type="scientific">Posidoniimonas polymericola</name>
    <dbReference type="NCBI Taxonomy" id="2528002"/>
    <lineage>
        <taxon>Bacteria</taxon>
        <taxon>Pseudomonadati</taxon>
        <taxon>Planctomycetota</taxon>
        <taxon>Planctomycetia</taxon>
        <taxon>Pirellulales</taxon>
        <taxon>Lacipirellulaceae</taxon>
        <taxon>Posidoniimonas</taxon>
    </lineage>
</organism>
<sequence length="553" mass="62667">MGTGSVLWGVLAPMASRCRSVPAPICRRANPPWSLTILVVTLLSGVAQTIAAANCDQWGRCELKLTGPATGNPFVDVKLTAEFTQADQRITAAGFYDGDGVYRVRFSPPTVGEWSYVTSSNAKQLDGQRGSITAAPPTGDNHGPVRVARQFHFAYADGTPFKPLGTTCYAWTSQPDELQERTLETLAAAPFNKVRMCVFPKRYTWNENEPPSYALEGTPPDQWEFDRFNPEFFRQLERRIDQLAGLGIQADLILLHPYDKGHWGFDRMPAEADDRYLRYVVSRLAAFRNVWWSLANEYDFMKEKEESDWDRMIRVVTDADPYGRLTSIHNGFQIYNHTNPRLTHASIQNGSAAEDPGRAVLYRDAYRKPILLDEIKYEGDIPKRWGNLSAEEMTHRCWNTIIAGCYPTHGECYLADDDILWWAKGGVLKGQSPARLAFLKQVLDNAPAAGIDPIDKWQHPRIAGQPGAYYLVYLGKQSPEEWYFVLPKHGLEDGMRFRVDVLDAWNMTVTPIDGEFVVKQQTPYLFADENERTVPLPSRPYQCVRIERVEKSE</sequence>
<evidence type="ECO:0000259" key="3">
    <source>
        <dbReference type="Pfam" id="PF18310"/>
    </source>
</evidence>
<dbReference type="InterPro" id="IPR032260">
    <property type="entry name" value="DUF5060"/>
</dbReference>
<name>A0A5C5YSH2_9BACT</name>
<dbReference type="InterPro" id="IPR041239">
    <property type="entry name" value="DUF5605"/>
</dbReference>
<accession>A0A5C5YSH2</accession>
<reference evidence="4 5" key="1">
    <citation type="submission" date="2019-02" db="EMBL/GenBank/DDBJ databases">
        <title>Deep-cultivation of Planctomycetes and their phenomic and genomic characterization uncovers novel biology.</title>
        <authorList>
            <person name="Wiegand S."/>
            <person name="Jogler M."/>
            <person name="Boedeker C."/>
            <person name="Pinto D."/>
            <person name="Vollmers J."/>
            <person name="Rivas-Marin E."/>
            <person name="Kohn T."/>
            <person name="Peeters S.H."/>
            <person name="Heuer A."/>
            <person name="Rast P."/>
            <person name="Oberbeckmann S."/>
            <person name="Bunk B."/>
            <person name="Jeske O."/>
            <person name="Meyerdierks A."/>
            <person name="Storesund J.E."/>
            <person name="Kallscheuer N."/>
            <person name="Luecker S."/>
            <person name="Lage O.M."/>
            <person name="Pohl T."/>
            <person name="Merkel B.J."/>
            <person name="Hornburger P."/>
            <person name="Mueller R.-W."/>
            <person name="Bruemmer F."/>
            <person name="Labrenz M."/>
            <person name="Spormann A.M."/>
            <person name="Op Den Camp H."/>
            <person name="Overmann J."/>
            <person name="Amann R."/>
            <person name="Jetten M.S.M."/>
            <person name="Mascher T."/>
            <person name="Medema M.H."/>
            <person name="Devos D.P."/>
            <person name="Kaster A.-K."/>
            <person name="Ovreas L."/>
            <person name="Rohde M."/>
            <person name="Galperin M.Y."/>
            <person name="Jogler C."/>
        </authorList>
    </citation>
    <scope>NUCLEOTIDE SEQUENCE [LARGE SCALE GENOMIC DNA]</scope>
    <source>
        <strain evidence="4 5">Pla123a</strain>
    </source>
</reference>
<dbReference type="Pfam" id="PF18310">
    <property type="entry name" value="DUF5605"/>
    <property type="match status" value="1"/>
</dbReference>
<dbReference type="SUPFAM" id="SSF51445">
    <property type="entry name" value="(Trans)glycosidases"/>
    <property type="match status" value="1"/>
</dbReference>
<feature type="domain" description="Apiosidase-like catalytic" evidence="1">
    <location>
        <begin position="152"/>
        <end position="405"/>
    </location>
</feature>
<dbReference type="Gene3D" id="2.60.40.3950">
    <property type="match status" value="1"/>
</dbReference>
<feature type="domain" description="DUF5060" evidence="2">
    <location>
        <begin position="55"/>
        <end position="121"/>
    </location>
</feature>
<dbReference type="EMBL" id="SJPO01000003">
    <property type="protein sequence ID" value="TWT77587.1"/>
    <property type="molecule type" value="Genomic_DNA"/>
</dbReference>
<evidence type="ECO:0000313" key="4">
    <source>
        <dbReference type="EMBL" id="TWT77587.1"/>
    </source>
</evidence>
<dbReference type="Proteomes" id="UP000318478">
    <property type="component" value="Unassembled WGS sequence"/>
</dbReference>
<evidence type="ECO:0000259" key="1">
    <source>
        <dbReference type="Pfam" id="PF13204"/>
    </source>
</evidence>
<feature type="domain" description="DUF5605" evidence="3">
    <location>
        <begin position="457"/>
        <end position="546"/>
    </location>
</feature>
<dbReference type="InterPro" id="IPR013783">
    <property type="entry name" value="Ig-like_fold"/>
</dbReference>
<comment type="caution">
    <text evidence="4">The sequence shown here is derived from an EMBL/GenBank/DDBJ whole genome shotgun (WGS) entry which is preliminary data.</text>
</comment>
<gene>
    <name evidence="4" type="ORF">Pla123a_13830</name>
</gene>
<evidence type="ECO:0000259" key="2">
    <source>
        <dbReference type="Pfam" id="PF16586"/>
    </source>
</evidence>
<protein>
    <submittedName>
        <fullName evidence="4">Putative endoglucanase</fullName>
    </submittedName>
</protein>
<dbReference type="Gene3D" id="3.20.20.80">
    <property type="entry name" value="Glycosidases"/>
    <property type="match status" value="1"/>
</dbReference>
<dbReference type="Gene3D" id="2.60.40.10">
    <property type="entry name" value="Immunoglobulins"/>
    <property type="match status" value="1"/>
</dbReference>
<dbReference type="InterPro" id="IPR025277">
    <property type="entry name" value="Apiosidase-like_cat_dom"/>
</dbReference>
<keyword evidence="5" id="KW-1185">Reference proteome</keyword>
<dbReference type="AlphaFoldDB" id="A0A5C5YSH2"/>
<dbReference type="PANTHER" id="PTHR37836">
    <property type="entry name" value="LMO1036 PROTEIN"/>
    <property type="match status" value="1"/>
</dbReference>
<dbReference type="Pfam" id="PF16586">
    <property type="entry name" value="DUF5060"/>
    <property type="match status" value="1"/>
</dbReference>
<dbReference type="PANTHER" id="PTHR37836:SF2">
    <property type="entry name" value="DUF4038 DOMAIN-CONTAINING PROTEIN"/>
    <property type="match status" value="1"/>
</dbReference>
<evidence type="ECO:0000313" key="5">
    <source>
        <dbReference type="Proteomes" id="UP000318478"/>
    </source>
</evidence>
<proteinExistence type="predicted"/>
<dbReference type="Pfam" id="PF13204">
    <property type="entry name" value="Apiosidase"/>
    <property type="match status" value="1"/>
</dbReference>